<evidence type="ECO:0000313" key="6">
    <source>
        <dbReference type="Proteomes" id="UP000754750"/>
    </source>
</evidence>
<dbReference type="CDD" id="cd18095">
    <property type="entry name" value="SpoU-like_rRNA-MTase"/>
    <property type="match status" value="1"/>
</dbReference>
<dbReference type="InterPro" id="IPR013123">
    <property type="entry name" value="SpoU_subst-bd"/>
</dbReference>
<dbReference type="PANTHER" id="PTHR43191:SF2">
    <property type="entry name" value="RRNA METHYLTRANSFERASE 3, MITOCHONDRIAL"/>
    <property type="match status" value="1"/>
</dbReference>
<dbReference type="PANTHER" id="PTHR43191">
    <property type="entry name" value="RRNA METHYLTRANSFERASE 3"/>
    <property type="match status" value="1"/>
</dbReference>
<dbReference type="Pfam" id="PF22435">
    <property type="entry name" value="MRM3-like_sub_bind"/>
    <property type="match status" value="1"/>
</dbReference>
<dbReference type="GO" id="GO:0003723">
    <property type="term" value="F:RNA binding"/>
    <property type="evidence" value="ECO:0007669"/>
    <property type="project" value="InterPro"/>
</dbReference>
<dbReference type="EMBL" id="SVNY01000001">
    <property type="protein sequence ID" value="MBE6832005.1"/>
    <property type="molecule type" value="Genomic_DNA"/>
</dbReference>
<feature type="domain" description="RNA 2-O ribose methyltransferase substrate binding" evidence="4">
    <location>
        <begin position="81"/>
        <end position="155"/>
    </location>
</feature>
<dbReference type="Gene3D" id="3.40.1280.10">
    <property type="match status" value="1"/>
</dbReference>
<organism evidence="5 6">
    <name type="scientific">Faecalispora sporosphaeroides</name>
    <dbReference type="NCBI Taxonomy" id="1549"/>
    <lineage>
        <taxon>Bacteria</taxon>
        <taxon>Bacillati</taxon>
        <taxon>Bacillota</taxon>
        <taxon>Clostridia</taxon>
        <taxon>Eubacteriales</taxon>
        <taxon>Oscillospiraceae</taxon>
        <taxon>Faecalispora</taxon>
    </lineage>
</organism>
<evidence type="ECO:0000256" key="1">
    <source>
        <dbReference type="ARBA" id="ARBA00007228"/>
    </source>
</evidence>
<accession>A0A928Q3J6</accession>
<evidence type="ECO:0000256" key="3">
    <source>
        <dbReference type="ARBA" id="ARBA00022679"/>
    </source>
</evidence>
<keyword evidence="3" id="KW-0808">Transferase</keyword>
<dbReference type="SUPFAM" id="SSF75217">
    <property type="entry name" value="alpha/beta knot"/>
    <property type="match status" value="1"/>
</dbReference>
<protein>
    <submittedName>
        <fullName evidence="5">RNA methyltransferase</fullName>
    </submittedName>
</protein>
<evidence type="ECO:0000313" key="5">
    <source>
        <dbReference type="EMBL" id="MBE6832005.1"/>
    </source>
</evidence>
<name>A0A928Q3J6_9FIRM</name>
<dbReference type="SMART" id="SM00967">
    <property type="entry name" value="SpoU_sub_bind"/>
    <property type="match status" value="1"/>
</dbReference>
<sequence length="316" mass="34169">MVETAPGRAADAFCTNGCLRALFRRARCPEKRFFDDMGKARVWRVEMMPCQVITSRKNEIIKTAARLRDSASFRREQNAFLAEGARLCADAADSGLLIRAVFYTERAGEKYASYLDRIFPKAEQVYQIADSVAELLGDTRQPQGVFCTAELPKRAAASGIEKNGCYLALEEIQDPSNLGAVLRTAEALGVSGVVLAGSCCDPYGAKALRAGMGAVFRLPLYYEENLALCVRRLRGQNFFTAAAVPAEDALPITGVSFPPAVLLAVGNEGAGLSRQAVAACDARVTIPMLGRAESLNAASSAAILMWEIMRTRGRLE</sequence>
<evidence type="ECO:0000256" key="2">
    <source>
        <dbReference type="ARBA" id="ARBA00022603"/>
    </source>
</evidence>
<gene>
    <name evidence="5" type="ORF">E7512_00200</name>
</gene>
<dbReference type="InterPro" id="IPR053888">
    <property type="entry name" value="MRM3-like_sub_bind"/>
</dbReference>
<comment type="caution">
    <text evidence="5">The sequence shown here is derived from an EMBL/GenBank/DDBJ whole genome shotgun (WGS) entry which is preliminary data.</text>
</comment>
<keyword evidence="2 5" id="KW-0489">Methyltransferase</keyword>
<dbReference type="GO" id="GO:0005737">
    <property type="term" value="C:cytoplasm"/>
    <property type="evidence" value="ECO:0007669"/>
    <property type="project" value="UniProtKB-ARBA"/>
</dbReference>
<dbReference type="InterPro" id="IPR029028">
    <property type="entry name" value="Alpha/beta_knot_MTases"/>
</dbReference>
<reference evidence="5" key="1">
    <citation type="submission" date="2019-04" db="EMBL/GenBank/DDBJ databases">
        <title>Evolution of Biomass-Degrading Anaerobic Consortia Revealed by Metagenomics.</title>
        <authorList>
            <person name="Peng X."/>
        </authorList>
    </citation>
    <scope>NUCLEOTIDE SEQUENCE</scope>
    <source>
        <strain evidence="5">SIG551</strain>
    </source>
</reference>
<dbReference type="Gene3D" id="3.30.1330.30">
    <property type="match status" value="1"/>
</dbReference>
<dbReference type="SUPFAM" id="SSF55315">
    <property type="entry name" value="L30e-like"/>
    <property type="match status" value="1"/>
</dbReference>
<dbReference type="GO" id="GO:0006396">
    <property type="term" value="P:RNA processing"/>
    <property type="evidence" value="ECO:0007669"/>
    <property type="project" value="InterPro"/>
</dbReference>
<dbReference type="AlphaFoldDB" id="A0A928Q3J6"/>
<dbReference type="InterPro" id="IPR029064">
    <property type="entry name" value="Ribosomal_eL30-like_sf"/>
</dbReference>
<dbReference type="GO" id="GO:0032259">
    <property type="term" value="P:methylation"/>
    <property type="evidence" value="ECO:0007669"/>
    <property type="project" value="UniProtKB-KW"/>
</dbReference>
<proteinExistence type="inferred from homology"/>
<dbReference type="InterPro" id="IPR001537">
    <property type="entry name" value="SpoU_MeTrfase"/>
</dbReference>
<dbReference type="InterPro" id="IPR051259">
    <property type="entry name" value="rRNA_Methyltransferase"/>
</dbReference>
<evidence type="ECO:0000259" key="4">
    <source>
        <dbReference type="SMART" id="SM00967"/>
    </source>
</evidence>
<dbReference type="Proteomes" id="UP000754750">
    <property type="component" value="Unassembled WGS sequence"/>
</dbReference>
<dbReference type="InterPro" id="IPR029026">
    <property type="entry name" value="tRNA_m1G_MTases_N"/>
</dbReference>
<dbReference type="Pfam" id="PF00588">
    <property type="entry name" value="SpoU_methylase"/>
    <property type="match status" value="1"/>
</dbReference>
<dbReference type="GO" id="GO:0008173">
    <property type="term" value="F:RNA methyltransferase activity"/>
    <property type="evidence" value="ECO:0007669"/>
    <property type="project" value="InterPro"/>
</dbReference>
<comment type="similarity">
    <text evidence="1">Belongs to the class IV-like SAM-binding methyltransferase superfamily. RNA methyltransferase TrmH family.</text>
</comment>